<accession>A0ABP0J5Z0</accession>
<dbReference type="InterPro" id="IPR024079">
    <property type="entry name" value="MetalloPept_cat_dom_sf"/>
</dbReference>
<keyword evidence="3 4" id="KW-0378">Hydrolase</keyword>
<keyword evidence="3 4" id="KW-0862">Zinc</keyword>
<evidence type="ECO:0000256" key="2">
    <source>
        <dbReference type="ARBA" id="ARBA00023157"/>
    </source>
</evidence>
<keyword evidence="3 4" id="KW-0479">Metal-binding</keyword>
<keyword evidence="2" id="KW-1015">Disulfide bond</keyword>
<dbReference type="Proteomes" id="UP001642484">
    <property type="component" value="Unassembled WGS sequence"/>
</dbReference>
<proteinExistence type="predicted"/>
<dbReference type="PANTHER" id="PTHR10127">
    <property type="entry name" value="DISCOIDIN, CUB, EGF, LAMININ , AND ZINC METALLOPROTEASE DOMAIN CONTAINING"/>
    <property type="match status" value="1"/>
</dbReference>
<keyword evidence="3 4" id="KW-0482">Metalloprotease</keyword>
<protein>
    <recommendedName>
        <fullName evidence="4">Metalloendopeptidase</fullName>
        <ecNumber evidence="4">3.4.24.-</ecNumber>
    </recommendedName>
</protein>
<dbReference type="InterPro" id="IPR006026">
    <property type="entry name" value="Peptidase_Metallo"/>
</dbReference>
<dbReference type="PROSITE" id="PS50948">
    <property type="entry name" value="PAN"/>
    <property type="match status" value="1"/>
</dbReference>
<evidence type="ECO:0000313" key="8">
    <source>
        <dbReference type="Proteomes" id="UP001642484"/>
    </source>
</evidence>
<feature type="domain" description="Apple" evidence="5">
    <location>
        <begin position="19"/>
        <end position="90"/>
    </location>
</feature>
<feature type="chain" id="PRO_5044986415" description="Metalloendopeptidase" evidence="4">
    <location>
        <begin position="17"/>
        <end position="394"/>
    </location>
</feature>
<dbReference type="InterPro" id="IPR001506">
    <property type="entry name" value="Peptidase_M12A"/>
</dbReference>
<sequence length="394" mass="42488">MVWWLGLMALVDTASAESCLVQGMAYQSSRVGTLPNGAWVSDASTCQSNCAASPFCDYFTWYNDSKSCWLFGDQATLKAHGNATSGPKICDPVDTKMSVTTGSEEDEKKVVAKLGKLAQVIKTKTNDPKVIEDADKVIRSTSAGILPDRDIVYPVVNEVSAVLTLEEAEKEDIVVVEEDLKVINNKELGGLEPAKPGVSYGAGAPWRDAVVPYCFLPSISHASIQNTQAAVNIIRRLVPGITFKPLRGNDGGCEESPAIFVTDREQGCFADIGMQFQVFGGSQVMNVPPICSVGVVLHELLHALGMAHEQARPDRDKYITVLWQNIKPGMEGQFGVMGNADASRPYDLTSIMHYGPTAFTKNGLPTLALTARGQQQLNALGAYTIGQRDVSLVE</sequence>
<dbReference type="PANTHER" id="PTHR10127:SF850">
    <property type="entry name" value="METALLOENDOPEPTIDASE"/>
    <property type="match status" value="1"/>
</dbReference>
<dbReference type="EMBL" id="CAXAMN010004525">
    <property type="protein sequence ID" value="CAK9009794.1"/>
    <property type="molecule type" value="Genomic_DNA"/>
</dbReference>
<dbReference type="InterPro" id="IPR000177">
    <property type="entry name" value="Apple"/>
</dbReference>
<evidence type="ECO:0000256" key="1">
    <source>
        <dbReference type="ARBA" id="ARBA00022737"/>
    </source>
</evidence>
<comment type="caution">
    <text evidence="7">The sequence shown here is derived from an EMBL/GenBank/DDBJ whole genome shotgun (WGS) entry which is preliminary data.</text>
</comment>
<evidence type="ECO:0000256" key="4">
    <source>
        <dbReference type="RuleBase" id="RU361183"/>
    </source>
</evidence>
<evidence type="ECO:0000256" key="3">
    <source>
        <dbReference type="PROSITE-ProRule" id="PRU01211"/>
    </source>
</evidence>
<comment type="caution">
    <text evidence="3">Lacks conserved residue(s) required for the propagation of feature annotation.</text>
</comment>
<evidence type="ECO:0000259" key="6">
    <source>
        <dbReference type="PROSITE" id="PS51864"/>
    </source>
</evidence>
<feature type="signal peptide" evidence="4">
    <location>
        <begin position="1"/>
        <end position="16"/>
    </location>
</feature>
<name>A0ABP0J5Z0_9DINO</name>
<dbReference type="Gene3D" id="3.50.4.10">
    <property type="entry name" value="Hepatocyte Growth Factor"/>
    <property type="match status" value="1"/>
</dbReference>
<dbReference type="Gene3D" id="3.40.390.10">
    <property type="entry name" value="Collagenase (Catalytic Domain)"/>
    <property type="match status" value="1"/>
</dbReference>
<dbReference type="EC" id="3.4.24.-" evidence="4"/>
<organism evidence="7 8">
    <name type="scientific">Durusdinium trenchii</name>
    <dbReference type="NCBI Taxonomy" id="1381693"/>
    <lineage>
        <taxon>Eukaryota</taxon>
        <taxon>Sar</taxon>
        <taxon>Alveolata</taxon>
        <taxon>Dinophyceae</taxon>
        <taxon>Suessiales</taxon>
        <taxon>Symbiodiniaceae</taxon>
        <taxon>Durusdinium</taxon>
    </lineage>
</organism>
<dbReference type="CDD" id="cd01100">
    <property type="entry name" value="APPLE_Factor_XI_like"/>
    <property type="match status" value="1"/>
</dbReference>
<reference evidence="7 8" key="1">
    <citation type="submission" date="2024-02" db="EMBL/GenBank/DDBJ databases">
        <authorList>
            <person name="Chen Y."/>
            <person name="Shah S."/>
            <person name="Dougan E. K."/>
            <person name="Thang M."/>
            <person name="Chan C."/>
        </authorList>
    </citation>
    <scope>NUCLEOTIDE SEQUENCE [LARGE SCALE GENOMIC DNA]</scope>
</reference>
<dbReference type="SUPFAM" id="SSF55486">
    <property type="entry name" value="Metalloproteases ('zincins'), catalytic domain"/>
    <property type="match status" value="1"/>
</dbReference>
<dbReference type="SMART" id="SM00223">
    <property type="entry name" value="APPLE"/>
    <property type="match status" value="1"/>
</dbReference>
<feature type="active site" evidence="3">
    <location>
        <position position="299"/>
    </location>
</feature>
<keyword evidence="1" id="KW-0677">Repeat</keyword>
<dbReference type="SUPFAM" id="SSF57414">
    <property type="entry name" value="Hairpin loop containing domain-like"/>
    <property type="match status" value="1"/>
</dbReference>
<keyword evidence="3 4" id="KW-0645">Protease</keyword>
<dbReference type="Pfam" id="PF01400">
    <property type="entry name" value="Astacin"/>
    <property type="match status" value="1"/>
</dbReference>
<feature type="binding site" evidence="3">
    <location>
        <position position="308"/>
    </location>
    <ligand>
        <name>Zn(2+)</name>
        <dbReference type="ChEBI" id="CHEBI:29105"/>
        <note>catalytic</note>
    </ligand>
</feature>
<feature type="binding site" evidence="3">
    <location>
        <position position="298"/>
    </location>
    <ligand>
        <name>Zn(2+)</name>
        <dbReference type="ChEBI" id="CHEBI:29105"/>
        <note>catalytic</note>
    </ligand>
</feature>
<keyword evidence="8" id="KW-1185">Reference proteome</keyword>
<comment type="cofactor">
    <cofactor evidence="3 4">
        <name>Zn(2+)</name>
        <dbReference type="ChEBI" id="CHEBI:29105"/>
    </cofactor>
    <text evidence="3 4">Binds 1 zinc ion per subunit.</text>
</comment>
<dbReference type="PROSITE" id="PS51864">
    <property type="entry name" value="ASTACIN"/>
    <property type="match status" value="1"/>
</dbReference>
<evidence type="ECO:0000259" key="5">
    <source>
        <dbReference type="PROSITE" id="PS50948"/>
    </source>
</evidence>
<feature type="binding site" evidence="3">
    <location>
        <position position="302"/>
    </location>
    <ligand>
        <name>Zn(2+)</name>
        <dbReference type="ChEBI" id="CHEBI:29105"/>
        <note>catalytic</note>
    </ligand>
</feature>
<dbReference type="Pfam" id="PF00024">
    <property type="entry name" value="PAN_1"/>
    <property type="match status" value="1"/>
</dbReference>
<dbReference type="SMART" id="SM00235">
    <property type="entry name" value="ZnMc"/>
    <property type="match status" value="1"/>
</dbReference>
<gene>
    <name evidence="7" type="ORF">CCMP2556_LOCUS9814</name>
</gene>
<evidence type="ECO:0000313" key="7">
    <source>
        <dbReference type="EMBL" id="CAK9009794.1"/>
    </source>
</evidence>
<feature type="domain" description="Peptidase M12A" evidence="6">
    <location>
        <begin position="196"/>
        <end position="394"/>
    </location>
</feature>
<keyword evidence="4" id="KW-0732">Signal</keyword>
<dbReference type="InterPro" id="IPR003609">
    <property type="entry name" value="Pan_app"/>
</dbReference>
<dbReference type="PRINTS" id="PR00480">
    <property type="entry name" value="ASTACIN"/>
</dbReference>